<evidence type="ECO:0000313" key="2">
    <source>
        <dbReference type="EMBL" id="KAH7269740.1"/>
    </source>
</evidence>
<evidence type="ECO:0000256" key="1">
    <source>
        <dbReference type="SAM" id="MobiDB-lite"/>
    </source>
</evidence>
<dbReference type="OrthoDB" id="5055285at2759"/>
<feature type="compositionally biased region" description="Basic and acidic residues" evidence="1">
    <location>
        <begin position="511"/>
        <end position="522"/>
    </location>
</feature>
<name>A0A9P9R991_FUSRE</name>
<feature type="compositionally biased region" description="Polar residues" evidence="1">
    <location>
        <begin position="134"/>
        <end position="146"/>
    </location>
</feature>
<proteinExistence type="predicted"/>
<dbReference type="EMBL" id="JAGMUX010000001">
    <property type="protein sequence ID" value="KAH7269740.1"/>
    <property type="molecule type" value="Genomic_DNA"/>
</dbReference>
<dbReference type="RefSeq" id="XP_046056508.1">
    <property type="nucleotide sequence ID" value="XM_046186435.1"/>
</dbReference>
<keyword evidence="3" id="KW-1185">Reference proteome</keyword>
<dbReference type="Proteomes" id="UP000720189">
    <property type="component" value="Unassembled WGS sequence"/>
</dbReference>
<feature type="region of interest" description="Disordered" evidence="1">
    <location>
        <begin position="203"/>
        <end position="239"/>
    </location>
</feature>
<dbReference type="GeneID" id="70216389"/>
<protein>
    <submittedName>
        <fullName evidence="2">Uncharacterized protein</fullName>
    </submittedName>
</protein>
<organism evidence="2 3">
    <name type="scientific">Fusarium redolens</name>
    <dbReference type="NCBI Taxonomy" id="48865"/>
    <lineage>
        <taxon>Eukaryota</taxon>
        <taxon>Fungi</taxon>
        <taxon>Dikarya</taxon>
        <taxon>Ascomycota</taxon>
        <taxon>Pezizomycotina</taxon>
        <taxon>Sordariomycetes</taxon>
        <taxon>Hypocreomycetidae</taxon>
        <taxon>Hypocreales</taxon>
        <taxon>Nectriaceae</taxon>
        <taxon>Fusarium</taxon>
        <taxon>Fusarium redolens species complex</taxon>
    </lineage>
</organism>
<comment type="caution">
    <text evidence="2">The sequence shown here is derived from an EMBL/GenBank/DDBJ whole genome shotgun (WGS) entry which is preliminary data.</text>
</comment>
<feature type="region of interest" description="Disordered" evidence="1">
    <location>
        <begin position="62"/>
        <end position="87"/>
    </location>
</feature>
<sequence>MQGFASYPAALGSSKWIPSCLVKHRYDDGIHVRTSTRPSSQQEAKFRDFVKKSKAELRNVFSTNEKKKSEAGVDELPNTHDNLPERKNNKSTWEKLFDTKSGNKLHKRTKSTPGNTHVPHQLDPIIEVGESGETQANLTSSNTSSRKPVGENPQCSTNRQANGDDVSILTTCTAIIQQANLQGVSEGNTRDAVINDEIAAIDGQNCTSNPSTHLSSGNSNTTEDEYPSKEESDNTSDGYGASLARCELLTSQREPIVALQKEITLQTEIAHVRQEEMNNKLTSKSSSKFSLRSVLSVFMGSDKFDEEAKSKSDGNRKLKRKGRLSPRLKTLLIGKTKSESSTKNHSQSSSQDLDQSDGQLANQTVKQDETFKGLDWELPVGKNEMGQLIREFSGDLNTFTQDPAYKTLVSPKAPSLQSYPSEFDLSMDHNLLPRPAMTPTLYFHAQGHDHQEDDESMSHDTLVAKAVHIENKKARLVEIKTGSDRTVNQGTRAEANQNQVQQEVGQSGNEPVDRDTTNDVHPPRTWQHGGEPIEVETVEEYFADTDDMVSELQGFEDEALPEDTTPGKPATEALMKNHEVERLSDFFATLQNVRNESPERLIAARDSRAVITWRDEIAELTSNGEMIRDDEAEQLYQQAPSAAGSDGALSVMTCKPSRAELEDALAHPEAPVIQGYEPRMALDECDRIQISIHIDSLAKAKYTSQIQPAMSRNEIILDEWDRADAVASIHKRNQQRKLKQEHEQSEEAAHRRRLKIYRSVEKHIVEGGRVAVRLNREASDAFRMCEYLDSDYERMKGDILRYSESCGHEPLDNLQHAVALIRKTEQEEGITYRKYELFEPVDLESPESVVAAHHGRDYHDIAADHVDKTVDPTNEFF</sequence>
<feature type="compositionally biased region" description="Polar residues" evidence="1">
    <location>
        <begin position="204"/>
        <end position="221"/>
    </location>
</feature>
<feature type="compositionally biased region" description="Polar residues" evidence="1">
    <location>
        <begin position="484"/>
        <end position="509"/>
    </location>
</feature>
<feature type="region of interest" description="Disordered" evidence="1">
    <location>
        <begin position="134"/>
        <end position="162"/>
    </location>
</feature>
<dbReference type="AlphaFoldDB" id="A0A9P9R991"/>
<reference evidence="2" key="1">
    <citation type="journal article" date="2021" name="Nat. Commun.">
        <title>Genetic determinants of endophytism in the Arabidopsis root mycobiome.</title>
        <authorList>
            <person name="Mesny F."/>
            <person name="Miyauchi S."/>
            <person name="Thiergart T."/>
            <person name="Pickel B."/>
            <person name="Atanasova L."/>
            <person name="Karlsson M."/>
            <person name="Huettel B."/>
            <person name="Barry K.W."/>
            <person name="Haridas S."/>
            <person name="Chen C."/>
            <person name="Bauer D."/>
            <person name="Andreopoulos W."/>
            <person name="Pangilinan J."/>
            <person name="LaButti K."/>
            <person name="Riley R."/>
            <person name="Lipzen A."/>
            <person name="Clum A."/>
            <person name="Drula E."/>
            <person name="Henrissat B."/>
            <person name="Kohler A."/>
            <person name="Grigoriev I.V."/>
            <person name="Martin F.M."/>
            <person name="Hacquard S."/>
        </authorList>
    </citation>
    <scope>NUCLEOTIDE SEQUENCE</scope>
    <source>
        <strain evidence="2">MPI-CAGE-AT-0023</strain>
    </source>
</reference>
<evidence type="ECO:0000313" key="3">
    <source>
        <dbReference type="Proteomes" id="UP000720189"/>
    </source>
</evidence>
<gene>
    <name evidence="2" type="ORF">BKA55DRAFT_497118</name>
</gene>
<feature type="region of interest" description="Disordered" evidence="1">
    <location>
        <begin position="482"/>
        <end position="530"/>
    </location>
</feature>
<feature type="region of interest" description="Disordered" evidence="1">
    <location>
        <begin position="329"/>
        <end position="359"/>
    </location>
</feature>
<feature type="compositionally biased region" description="Low complexity" evidence="1">
    <location>
        <begin position="343"/>
        <end position="357"/>
    </location>
</feature>
<accession>A0A9P9R991</accession>